<dbReference type="Pfam" id="PF13207">
    <property type="entry name" value="AAA_17"/>
    <property type="match status" value="1"/>
</dbReference>
<dbReference type="InterPro" id="IPR000836">
    <property type="entry name" value="PRTase_dom"/>
</dbReference>
<dbReference type="GO" id="GO:0036424">
    <property type="term" value="F:L-phosphoserine phosphatase activity"/>
    <property type="evidence" value="ECO:0007669"/>
    <property type="project" value="TreeGrafter"/>
</dbReference>
<dbReference type="Pfam" id="PF12710">
    <property type="entry name" value="HAD"/>
    <property type="match status" value="1"/>
</dbReference>
<keyword evidence="3" id="KW-1185">Reference proteome</keyword>
<dbReference type="SUPFAM" id="SSF56784">
    <property type="entry name" value="HAD-like"/>
    <property type="match status" value="1"/>
</dbReference>
<organism evidence="2 3">
    <name type="scientific">Talaromyces amestolkiae</name>
    <dbReference type="NCBI Taxonomy" id="1196081"/>
    <lineage>
        <taxon>Eukaryota</taxon>
        <taxon>Fungi</taxon>
        <taxon>Dikarya</taxon>
        <taxon>Ascomycota</taxon>
        <taxon>Pezizomycotina</taxon>
        <taxon>Eurotiomycetes</taxon>
        <taxon>Eurotiomycetidae</taxon>
        <taxon>Eurotiales</taxon>
        <taxon>Trichocomaceae</taxon>
        <taxon>Talaromyces</taxon>
        <taxon>Talaromyces sect. Talaromyces</taxon>
    </lineage>
</organism>
<dbReference type="RefSeq" id="XP_040732821.1">
    <property type="nucleotide sequence ID" value="XM_040876670.1"/>
</dbReference>
<feature type="domain" description="Phosphoribosyltransferase" evidence="1">
    <location>
        <begin position="476"/>
        <end position="671"/>
    </location>
</feature>
<dbReference type="Pfam" id="PF14681">
    <property type="entry name" value="UPRTase"/>
    <property type="match status" value="1"/>
</dbReference>
<dbReference type="GO" id="GO:0005737">
    <property type="term" value="C:cytoplasm"/>
    <property type="evidence" value="ECO:0007669"/>
    <property type="project" value="TreeGrafter"/>
</dbReference>
<dbReference type="InterPro" id="IPR036412">
    <property type="entry name" value="HAD-like_sf"/>
</dbReference>
<proteinExistence type="predicted"/>
<dbReference type="Gene3D" id="3.40.50.300">
    <property type="entry name" value="P-loop containing nucleotide triphosphate hydrolases"/>
    <property type="match status" value="1"/>
</dbReference>
<accession>A0A364KXN4</accession>
<sequence>MHSGELQRCQSCDARHEQHEPLDPPSSYQCSEPTIVGLYGIPGSGKSFLLDTLKQGLGQEPFMFYDGSQVIADVTPGGLEAFQSLSEESKANIRERAINKIKQEARDSSKVAIVAGHAMLWPEEEGGGQWVCTQADLESYTHIVYLNVPPETIRQYRLNDQAKHRPDASLRHLEKWQESEIKELRYRCRAHHIIFSVFSPSRDSSDKLMAVLRDFSKHTEEFNAKVAEQQMDKALVTGPDTVLLLDADKTLTAQDSGELFWEALPSLKFLEDTMSPLKRLFSSTLQYSYTAFRQATMLYEEAIGDNEYIEHCENVAPGRTHVRAIVLTCGIRGVWEKVLEKEQLSSSITLIGGGRLSDGLVMTPKLKERLTKHVRSTGNASVWAFGDSPLDLGMLIAANRAVVITGEQATRSASMDDALADAIRKGGFHPRQVLLPSHASPRLDLLRLPLIQLSERFISDSILNDRYQLHVVDASHRPAAKLLMTPMRNATFSGPSLREAHHRVGLYLATEFCAEILGLETFPIPHVQGHQTDGYRVLNEKETLIVALMRGGEPMALGISDALPSAAFLHARGAIDILPEHLNSIKTILLVDSVVNSGKSILEFVQYIRTLHATIRIVVIAGVIQSKAVTSSEMSQQLCRFRHLSFVALRLSENQFTGQGGTDTGNRLFNTTNLD</sequence>
<dbReference type="PANTHER" id="PTHR43344:SF20">
    <property type="entry name" value="URACIL PHOSPHORIBOSYLTRANSFERASE"/>
    <property type="match status" value="1"/>
</dbReference>
<dbReference type="SUPFAM" id="SSF53271">
    <property type="entry name" value="PRTase-like"/>
    <property type="match status" value="1"/>
</dbReference>
<evidence type="ECO:0000259" key="1">
    <source>
        <dbReference type="Pfam" id="PF14681"/>
    </source>
</evidence>
<dbReference type="InterPro" id="IPR023214">
    <property type="entry name" value="HAD_sf"/>
</dbReference>
<dbReference type="OrthoDB" id="5416609at2759"/>
<dbReference type="GO" id="GO:0000287">
    <property type="term" value="F:magnesium ion binding"/>
    <property type="evidence" value="ECO:0007669"/>
    <property type="project" value="TreeGrafter"/>
</dbReference>
<dbReference type="Gene3D" id="3.40.50.1000">
    <property type="entry name" value="HAD superfamily/HAD-like"/>
    <property type="match status" value="1"/>
</dbReference>
<gene>
    <name evidence="2" type="ORF">BHQ10_004317</name>
</gene>
<dbReference type="CDD" id="cd06223">
    <property type="entry name" value="PRTases_typeI"/>
    <property type="match status" value="1"/>
</dbReference>
<dbReference type="InterPro" id="IPR029057">
    <property type="entry name" value="PRTase-like"/>
</dbReference>
<dbReference type="Gene3D" id="3.40.50.2020">
    <property type="match status" value="1"/>
</dbReference>
<dbReference type="InterPro" id="IPR050582">
    <property type="entry name" value="HAD-like_SerB"/>
</dbReference>
<protein>
    <recommendedName>
        <fullName evidence="1">Phosphoribosyltransferase domain-containing protein</fullName>
    </recommendedName>
</protein>
<dbReference type="GO" id="GO:0006564">
    <property type="term" value="P:L-serine biosynthetic process"/>
    <property type="evidence" value="ECO:0007669"/>
    <property type="project" value="TreeGrafter"/>
</dbReference>
<dbReference type="Proteomes" id="UP000249363">
    <property type="component" value="Unassembled WGS sequence"/>
</dbReference>
<dbReference type="STRING" id="1196081.A0A364KXN4"/>
<dbReference type="SUPFAM" id="SSF52540">
    <property type="entry name" value="P-loop containing nucleoside triphosphate hydrolases"/>
    <property type="match status" value="1"/>
</dbReference>
<evidence type="ECO:0000313" key="2">
    <source>
        <dbReference type="EMBL" id="RAO68305.1"/>
    </source>
</evidence>
<dbReference type="PANTHER" id="PTHR43344">
    <property type="entry name" value="PHOSPHOSERINE PHOSPHATASE"/>
    <property type="match status" value="1"/>
</dbReference>
<dbReference type="GeneID" id="63793533"/>
<comment type="caution">
    <text evidence="2">The sequence shown here is derived from an EMBL/GenBank/DDBJ whole genome shotgun (WGS) entry which is preliminary data.</text>
</comment>
<dbReference type="InterPro" id="IPR027417">
    <property type="entry name" value="P-loop_NTPase"/>
</dbReference>
<reference evidence="2 3" key="1">
    <citation type="journal article" date="2017" name="Biotechnol. Biofuels">
        <title>Differential beta-glucosidase expression as a function of carbon source availability in Talaromyces amestolkiae: a genomic and proteomic approach.</title>
        <authorList>
            <person name="de Eugenio L.I."/>
            <person name="Mendez-Liter J.A."/>
            <person name="Nieto-Dominguez M."/>
            <person name="Alonso L."/>
            <person name="Gil-Munoz J."/>
            <person name="Barriuso J."/>
            <person name="Prieto A."/>
            <person name="Martinez M.J."/>
        </authorList>
    </citation>
    <scope>NUCLEOTIDE SEQUENCE [LARGE SCALE GENOMIC DNA]</scope>
    <source>
        <strain evidence="2 3">CIB</strain>
    </source>
</reference>
<evidence type="ECO:0000313" key="3">
    <source>
        <dbReference type="Proteomes" id="UP000249363"/>
    </source>
</evidence>
<dbReference type="EMBL" id="MIKG01000007">
    <property type="protein sequence ID" value="RAO68305.1"/>
    <property type="molecule type" value="Genomic_DNA"/>
</dbReference>
<dbReference type="AlphaFoldDB" id="A0A364KXN4"/>
<name>A0A364KXN4_TALAM</name>